<dbReference type="KEGG" id="pbal:CPBP_00346"/>
<name>A0A7L9RSQ2_9PROT</name>
<reference evidence="2 3" key="1">
    <citation type="submission" date="2020-06" db="EMBL/GenBank/DDBJ databases">
        <title>The endosymbiont of the kinetoplastid Bodo saltans is a Paracaedibacter-like alpha-proteobacterium possessing a putative toxin-antitoxin system.</title>
        <authorList>
            <person name="Midha S."/>
            <person name="Rigden D.J."/>
            <person name="Siozios S."/>
            <person name="Hurst G.D.D."/>
            <person name="Jackson A.P."/>
        </authorList>
    </citation>
    <scope>NUCLEOTIDE SEQUENCE [LARGE SCALE GENOMIC DNA]</scope>
    <source>
        <strain evidence="2">Lake Konstanz</strain>
    </source>
</reference>
<proteinExistence type="predicted"/>
<dbReference type="AlphaFoldDB" id="A0A7L9RSQ2"/>
<keyword evidence="1" id="KW-0472">Membrane</keyword>
<evidence type="ECO:0000313" key="3">
    <source>
        <dbReference type="Proteomes" id="UP000594001"/>
    </source>
</evidence>
<keyword evidence="1" id="KW-1133">Transmembrane helix</keyword>
<dbReference type="Proteomes" id="UP000594001">
    <property type="component" value="Chromosome"/>
</dbReference>
<gene>
    <name evidence="2" type="ORF">CPBP_00346</name>
</gene>
<evidence type="ECO:0000313" key="2">
    <source>
        <dbReference type="EMBL" id="QOL19582.1"/>
    </source>
</evidence>
<sequence>MAKSALLLPRIVFRKILKMSELYIAKNLLPLSILVIVLGSILATAFINPQKFKESKGSVVIAVIASIAIVFLGLNVTLNSVSMDFQADVKKNKVTKDSVEKLWIYPNQLFSEKTKARPEFYASLCYNNLDLYNLTQNLHTKITVDSTLEEQYISILLIQCWEDYLKLRHFDKTGDDVWLVNYIQWAQSSYLKAQFDRLKHNYSDTTIRLAELLFEYASTLPIPTKDPGVYKKQVQELLKDPRLIAIYKETP</sequence>
<protein>
    <submittedName>
        <fullName evidence="2">Uncharacterized protein</fullName>
    </submittedName>
</protein>
<keyword evidence="1" id="KW-0812">Transmembrane</keyword>
<organism evidence="2 3">
    <name type="scientific">Candidatus Bodocaedibacter vickermanii</name>
    <dbReference type="NCBI Taxonomy" id="2741701"/>
    <lineage>
        <taxon>Bacteria</taxon>
        <taxon>Pseudomonadati</taxon>
        <taxon>Pseudomonadota</taxon>
        <taxon>Alphaproteobacteria</taxon>
        <taxon>Holosporales</taxon>
        <taxon>Candidatus Paracaedibacteraceae</taxon>
        <taxon>Candidatus Bodocaedibacter</taxon>
    </lineage>
</organism>
<feature type="transmembrane region" description="Helical" evidence="1">
    <location>
        <begin position="59"/>
        <end position="78"/>
    </location>
</feature>
<accession>A0A7L9RSQ2</accession>
<dbReference type="EMBL" id="CP054719">
    <property type="protein sequence ID" value="QOL19582.1"/>
    <property type="molecule type" value="Genomic_DNA"/>
</dbReference>
<keyword evidence="3" id="KW-1185">Reference proteome</keyword>
<evidence type="ECO:0000256" key="1">
    <source>
        <dbReference type="SAM" id="Phobius"/>
    </source>
</evidence>
<feature type="transmembrane region" description="Helical" evidence="1">
    <location>
        <begin position="28"/>
        <end position="47"/>
    </location>
</feature>